<evidence type="ECO:0000313" key="5">
    <source>
        <dbReference type="Proteomes" id="UP000799439"/>
    </source>
</evidence>
<feature type="region of interest" description="Disordered" evidence="2">
    <location>
        <begin position="502"/>
        <end position="561"/>
    </location>
</feature>
<dbReference type="Pfam" id="PF04082">
    <property type="entry name" value="Fungal_trans"/>
    <property type="match status" value="1"/>
</dbReference>
<keyword evidence="1" id="KW-0539">Nucleus</keyword>
<comment type="caution">
    <text evidence="4">The sequence shown here is derived from an EMBL/GenBank/DDBJ whole genome shotgun (WGS) entry which is preliminary data.</text>
</comment>
<dbReference type="InterPro" id="IPR007219">
    <property type="entry name" value="XnlR_reg_dom"/>
</dbReference>
<evidence type="ECO:0000259" key="3">
    <source>
        <dbReference type="Pfam" id="PF04082"/>
    </source>
</evidence>
<dbReference type="GO" id="GO:0003677">
    <property type="term" value="F:DNA binding"/>
    <property type="evidence" value="ECO:0007669"/>
    <property type="project" value="InterPro"/>
</dbReference>
<name>A0A9P4MHL5_9PEZI</name>
<dbReference type="PANTHER" id="PTHR46910:SF9">
    <property type="entry name" value="MISCELLANEOUS ZN(II)2CYS6 TRANSCRIPTION FACTOR (EUROFUNG)"/>
    <property type="match status" value="1"/>
</dbReference>
<feature type="compositionally biased region" description="Polar residues" evidence="2">
    <location>
        <begin position="288"/>
        <end position="307"/>
    </location>
</feature>
<dbReference type="AlphaFoldDB" id="A0A9P4MHL5"/>
<feature type="compositionally biased region" description="Low complexity" evidence="2">
    <location>
        <begin position="521"/>
        <end position="533"/>
    </location>
</feature>
<dbReference type="InterPro" id="IPR050987">
    <property type="entry name" value="AtrR-like"/>
</dbReference>
<dbReference type="GO" id="GO:0006351">
    <property type="term" value="P:DNA-templated transcription"/>
    <property type="evidence" value="ECO:0007669"/>
    <property type="project" value="InterPro"/>
</dbReference>
<gene>
    <name evidence="4" type="ORF">K461DRAFT_272189</name>
</gene>
<dbReference type="OrthoDB" id="3266505at2759"/>
<proteinExistence type="predicted"/>
<feature type="domain" description="Xylanolytic transcriptional activator regulatory" evidence="3">
    <location>
        <begin position="120"/>
        <end position="357"/>
    </location>
</feature>
<keyword evidence="5" id="KW-1185">Reference proteome</keyword>
<accession>A0A9P4MHL5</accession>
<sequence length="640" mass="71539">MATREQPVEIGIFRRSNGGHTSFIGSSSGVHFINTVRRAFASTAAPSIAREDPDRGTSDSYLDREFDRSLLGHSEEQATDGGGTNDESESHSPSSSASDVGFEVRTLPEKATAKRLATWFFRSWHPFLPFLHGPTFMRMLDGMYETPRPRQIRSRQRFLTVLCVLKIASLDETELIMDVPTLGSTRRLLAVVAPMALDDDIESVQALLAAHLFLTVTMSLEAASSVGGLICRAVVKSGLHRCPYRFRNISLLERDMRKRIFWTAETTSSEAAGENDTNRRAPIVLTSPAESGSEYQATTDHAQQRGNQSEKEQVFTNVIKCARFTGQILEIFHKSIRTRTSTQDILLTLKAEIDSWWNQIPRDLESRTQSDSHSRLSPDLFFTISYNHLRILMNRPFLSLNPSLPLFCSSMQECLHAARNIIDTFSRQDRPEISLKWPSYMSCLWMAGLLVAFASQCRQYPVANASFHLGKCLATLDQMTKRWQAARHCFNVLAALKVQMEDESQTRHESPYESSINTYVRPPNTTSSTTNRNQGPAEFATPHTTTAEPLSSGGLSAHPSSHFSANITEARSGHLGGSTANFLPNPNSARSMFDQPDLDDSQGMLPPENFLDVSDIFQTTDWESLMGQMNQESFFGVPFQ</sequence>
<feature type="region of interest" description="Disordered" evidence="2">
    <location>
        <begin position="288"/>
        <end position="310"/>
    </location>
</feature>
<feature type="region of interest" description="Disordered" evidence="2">
    <location>
        <begin position="74"/>
        <end position="103"/>
    </location>
</feature>
<organism evidence="4 5">
    <name type="scientific">Myriangium duriaei CBS 260.36</name>
    <dbReference type="NCBI Taxonomy" id="1168546"/>
    <lineage>
        <taxon>Eukaryota</taxon>
        <taxon>Fungi</taxon>
        <taxon>Dikarya</taxon>
        <taxon>Ascomycota</taxon>
        <taxon>Pezizomycotina</taxon>
        <taxon>Dothideomycetes</taxon>
        <taxon>Dothideomycetidae</taxon>
        <taxon>Myriangiales</taxon>
        <taxon>Myriangiaceae</taxon>
        <taxon>Myriangium</taxon>
    </lineage>
</organism>
<evidence type="ECO:0000256" key="1">
    <source>
        <dbReference type="ARBA" id="ARBA00023242"/>
    </source>
</evidence>
<dbReference type="Proteomes" id="UP000799439">
    <property type="component" value="Unassembled WGS sequence"/>
</dbReference>
<dbReference type="EMBL" id="ML996094">
    <property type="protein sequence ID" value="KAF2148001.1"/>
    <property type="molecule type" value="Genomic_DNA"/>
</dbReference>
<dbReference type="GO" id="GO:0003700">
    <property type="term" value="F:DNA-binding transcription factor activity"/>
    <property type="evidence" value="ECO:0007669"/>
    <property type="project" value="InterPro"/>
</dbReference>
<dbReference type="PANTHER" id="PTHR46910">
    <property type="entry name" value="TRANSCRIPTION FACTOR PDR1"/>
    <property type="match status" value="1"/>
</dbReference>
<protein>
    <recommendedName>
        <fullName evidence="3">Xylanolytic transcriptional activator regulatory domain-containing protein</fullName>
    </recommendedName>
</protein>
<dbReference type="CDD" id="cd12148">
    <property type="entry name" value="fungal_TF_MHR"/>
    <property type="match status" value="1"/>
</dbReference>
<dbReference type="GO" id="GO:0008270">
    <property type="term" value="F:zinc ion binding"/>
    <property type="evidence" value="ECO:0007669"/>
    <property type="project" value="InterPro"/>
</dbReference>
<evidence type="ECO:0000256" key="2">
    <source>
        <dbReference type="SAM" id="MobiDB-lite"/>
    </source>
</evidence>
<reference evidence="4" key="1">
    <citation type="journal article" date="2020" name="Stud. Mycol.">
        <title>101 Dothideomycetes genomes: a test case for predicting lifestyles and emergence of pathogens.</title>
        <authorList>
            <person name="Haridas S."/>
            <person name="Albert R."/>
            <person name="Binder M."/>
            <person name="Bloem J."/>
            <person name="Labutti K."/>
            <person name="Salamov A."/>
            <person name="Andreopoulos B."/>
            <person name="Baker S."/>
            <person name="Barry K."/>
            <person name="Bills G."/>
            <person name="Bluhm B."/>
            <person name="Cannon C."/>
            <person name="Castanera R."/>
            <person name="Culley D."/>
            <person name="Daum C."/>
            <person name="Ezra D."/>
            <person name="Gonzalez J."/>
            <person name="Henrissat B."/>
            <person name="Kuo A."/>
            <person name="Liang C."/>
            <person name="Lipzen A."/>
            <person name="Lutzoni F."/>
            <person name="Magnuson J."/>
            <person name="Mondo S."/>
            <person name="Nolan M."/>
            <person name="Ohm R."/>
            <person name="Pangilinan J."/>
            <person name="Park H.-J."/>
            <person name="Ramirez L."/>
            <person name="Alfaro M."/>
            <person name="Sun H."/>
            <person name="Tritt A."/>
            <person name="Yoshinaga Y."/>
            <person name="Zwiers L.-H."/>
            <person name="Turgeon B."/>
            <person name="Goodwin S."/>
            <person name="Spatafora J."/>
            <person name="Crous P."/>
            <person name="Grigoriev I."/>
        </authorList>
    </citation>
    <scope>NUCLEOTIDE SEQUENCE</scope>
    <source>
        <strain evidence="4">CBS 260.36</strain>
    </source>
</reference>
<evidence type="ECO:0000313" key="4">
    <source>
        <dbReference type="EMBL" id="KAF2148001.1"/>
    </source>
</evidence>